<dbReference type="AlphaFoldDB" id="R7QP27"/>
<dbReference type="EMBL" id="HG002086">
    <property type="protein sequence ID" value="CDF39849.1"/>
    <property type="molecule type" value="Genomic_DNA"/>
</dbReference>
<name>R7QP27_CHOCR</name>
<evidence type="ECO:0000256" key="1">
    <source>
        <dbReference type="SAM" id="MobiDB-lite"/>
    </source>
</evidence>
<dbReference type="Proteomes" id="UP000012073">
    <property type="component" value="Unassembled WGS sequence"/>
</dbReference>
<dbReference type="KEGG" id="ccp:CHC_T00006832001"/>
<proteinExistence type="predicted"/>
<dbReference type="GeneID" id="17317880"/>
<reference evidence="3" key="1">
    <citation type="journal article" date="2013" name="Proc. Natl. Acad. Sci. U.S.A.">
        <title>Genome structure and metabolic features in the red seaweed Chondrus crispus shed light on evolution of the Archaeplastida.</title>
        <authorList>
            <person name="Collen J."/>
            <person name="Porcel B."/>
            <person name="Carre W."/>
            <person name="Ball S.G."/>
            <person name="Chaparro C."/>
            <person name="Tonon T."/>
            <person name="Barbeyron T."/>
            <person name="Michel G."/>
            <person name="Noel B."/>
            <person name="Valentin K."/>
            <person name="Elias M."/>
            <person name="Artiguenave F."/>
            <person name="Arun A."/>
            <person name="Aury J.M."/>
            <person name="Barbosa-Neto J.F."/>
            <person name="Bothwell J.H."/>
            <person name="Bouget F.Y."/>
            <person name="Brillet L."/>
            <person name="Cabello-Hurtado F."/>
            <person name="Capella-Gutierrez S."/>
            <person name="Charrier B."/>
            <person name="Cladiere L."/>
            <person name="Cock J.M."/>
            <person name="Coelho S.M."/>
            <person name="Colleoni C."/>
            <person name="Czjzek M."/>
            <person name="Da Silva C."/>
            <person name="Delage L."/>
            <person name="Denoeud F."/>
            <person name="Deschamps P."/>
            <person name="Dittami S.M."/>
            <person name="Gabaldon T."/>
            <person name="Gachon C.M."/>
            <person name="Groisillier A."/>
            <person name="Herve C."/>
            <person name="Jabbari K."/>
            <person name="Katinka M."/>
            <person name="Kloareg B."/>
            <person name="Kowalczyk N."/>
            <person name="Labadie K."/>
            <person name="Leblanc C."/>
            <person name="Lopez P.J."/>
            <person name="McLachlan D.H."/>
            <person name="Meslet-Cladiere L."/>
            <person name="Moustafa A."/>
            <person name="Nehr Z."/>
            <person name="Nyvall Collen P."/>
            <person name="Panaud O."/>
            <person name="Partensky F."/>
            <person name="Poulain J."/>
            <person name="Rensing S.A."/>
            <person name="Rousvoal S."/>
            <person name="Samson G."/>
            <person name="Symeonidi A."/>
            <person name="Weissenbach J."/>
            <person name="Zambounis A."/>
            <person name="Wincker P."/>
            <person name="Boyen C."/>
        </authorList>
    </citation>
    <scope>NUCLEOTIDE SEQUENCE [LARGE SCALE GENOMIC DNA]</scope>
    <source>
        <strain evidence="3">cv. Stackhouse</strain>
    </source>
</reference>
<sequence length="23" mass="2362">MTASSPFSALVVGPAREETPNSL</sequence>
<evidence type="ECO:0000313" key="2">
    <source>
        <dbReference type="EMBL" id="CDF39849.1"/>
    </source>
</evidence>
<evidence type="ECO:0000313" key="3">
    <source>
        <dbReference type="Proteomes" id="UP000012073"/>
    </source>
</evidence>
<organism evidence="2 3">
    <name type="scientific">Chondrus crispus</name>
    <name type="common">Carrageen Irish moss</name>
    <name type="synonym">Polymorpha crispa</name>
    <dbReference type="NCBI Taxonomy" id="2769"/>
    <lineage>
        <taxon>Eukaryota</taxon>
        <taxon>Rhodophyta</taxon>
        <taxon>Florideophyceae</taxon>
        <taxon>Rhodymeniophycidae</taxon>
        <taxon>Gigartinales</taxon>
        <taxon>Gigartinaceae</taxon>
        <taxon>Chondrus</taxon>
    </lineage>
</organism>
<protein>
    <submittedName>
        <fullName evidence="2">Uncharacterized protein</fullName>
    </submittedName>
</protein>
<keyword evidence="3" id="KW-1185">Reference proteome</keyword>
<dbReference type="RefSeq" id="XP_005710143.1">
    <property type="nucleotide sequence ID" value="XM_005710086.1"/>
</dbReference>
<accession>R7QP27</accession>
<gene>
    <name evidence="2" type="ORF">CHC_T00006832001</name>
</gene>
<feature type="region of interest" description="Disordered" evidence="1">
    <location>
        <begin position="1"/>
        <end position="23"/>
    </location>
</feature>
<dbReference type="Gramene" id="CDF39849">
    <property type="protein sequence ID" value="CDF39849"/>
    <property type="gene ID" value="CHC_T00006832001"/>
</dbReference>